<proteinExistence type="predicted"/>
<evidence type="ECO:0000313" key="2">
    <source>
        <dbReference type="Proteomes" id="UP001239169"/>
    </source>
</evidence>
<sequence>MGDKTKLTGKQKLEVAIQTGLQAIPYVGAPLATAYFGSKQVKEFNRLQEFYNQLSKDMESIKNSIVPIDMQYEDGLMSLIEQINSNIEKEHQNRKIQCYKNYMRNMLTNQITEYNYDKKKLFLEVLQSMSIIEIEVVSELYKLEKNLMVKVSAFSRAGFDTYAFVGVVSKLKSYGFLKTQQEQMFIGGGEDNLLNESVAINDYGREFVEFVLQ</sequence>
<keyword evidence="2" id="KW-1185">Reference proteome</keyword>
<protein>
    <recommendedName>
        <fullName evidence="3">DUF4393 domain-containing protein</fullName>
    </recommendedName>
</protein>
<evidence type="ECO:0000313" key="1">
    <source>
        <dbReference type="EMBL" id="WGX76925.1"/>
    </source>
</evidence>
<dbReference type="EMBL" id="CP124685">
    <property type="protein sequence ID" value="WGX76925.1"/>
    <property type="molecule type" value="Genomic_DNA"/>
</dbReference>
<organism evidence="1 2">
    <name type="scientific">Paraclostridium bifermentans</name>
    <name type="common">Clostridium bifermentans</name>
    <dbReference type="NCBI Taxonomy" id="1490"/>
    <lineage>
        <taxon>Bacteria</taxon>
        <taxon>Bacillati</taxon>
        <taxon>Bacillota</taxon>
        <taxon>Clostridia</taxon>
        <taxon>Peptostreptococcales</taxon>
        <taxon>Peptostreptococcaceae</taxon>
        <taxon>Paraclostridium</taxon>
    </lineage>
</organism>
<name>A0ABY8R5Y0_PARBF</name>
<dbReference type="Proteomes" id="UP001239169">
    <property type="component" value="Chromosome"/>
</dbReference>
<accession>A0ABY8R5Y0</accession>
<gene>
    <name evidence="1" type="ORF">QJS64_07865</name>
</gene>
<evidence type="ECO:0008006" key="3">
    <source>
        <dbReference type="Google" id="ProtNLM"/>
    </source>
</evidence>
<reference evidence="1 2" key="1">
    <citation type="submission" date="2023-04" db="EMBL/GenBank/DDBJ databases">
        <title>Bacteria Genome Submission.</title>
        <authorList>
            <person name="Isaac P."/>
        </authorList>
    </citation>
    <scope>NUCLEOTIDE SEQUENCE [LARGE SCALE GENOMIC DNA]</scope>
    <source>
        <strain evidence="1 2">SampleS7P1</strain>
    </source>
</reference>